<dbReference type="InterPro" id="IPR007712">
    <property type="entry name" value="RelE/ParE_toxin"/>
</dbReference>
<reference evidence="3" key="1">
    <citation type="submission" date="2015-03" db="EMBL/GenBank/DDBJ databases">
        <authorList>
            <person name="Ferrari E."/>
            <person name="Walter M.C."/>
            <person name="Huptas C."/>
            <person name="Scherer S."/>
            <person name="Mueller-Herbst S."/>
        </authorList>
    </citation>
    <scope>NUCLEOTIDE SEQUENCE [LARGE SCALE GENOMIC DNA]</scope>
    <source>
        <strain evidence="3">LWP01</strain>
    </source>
</reference>
<organism evidence="2 3">
    <name type="scientific">Listeria weihenstephanensis</name>
    <dbReference type="NCBI Taxonomy" id="1006155"/>
    <lineage>
        <taxon>Bacteria</taxon>
        <taxon>Bacillati</taxon>
        <taxon>Bacillota</taxon>
        <taxon>Bacilli</taxon>
        <taxon>Bacillales</taxon>
        <taxon>Listeriaceae</taxon>
        <taxon>Listeria</taxon>
    </lineage>
</organism>
<dbReference type="EMBL" id="CP011102">
    <property type="protein sequence ID" value="AQY50078.1"/>
    <property type="molecule type" value="Genomic_DNA"/>
</dbReference>
<keyword evidence="3" id="KW-1185">Reference proteome</keyword>
<keyword evidence="1" id="KW-1277">Toxin-antitoxin system</keyword>
<sequence length="119" mass="14387">MESEIKIKIEWSDAFQEDISAIIHYLDYQYCNEIQKTKFYQKLEKVESRLTIFPLMGQVLQDPKYQREYRRVRIGKAYLVFYEVLLDEGKVILHRILAQEQNYDVLIREDGAVYDDEKQ</sequence>
<evidence type="ECO:0000313" key="2">
    <source>
        <dbReference type="EMBL" id="AQY50078.1"/>
    </source>
</evidence>
<dbReference type="KEGG" id="lwi:UE46_02790"/>
<dbReference type="Proteomes" id="UP000223060">
    <property type="component" value="Chromosome"/>
</dbReference>
<dbReference type="AlphaFoldDB" id="A0A1S7FRK2"/>
<evidence type="ECO:0000256" key="1">
    <source>
        <dbReference type="ARBA" id="ARBA00022649"/>
    </source>
</evidence>
<name>A0A1S7FRK2_9LIST</name>
<dbReference type="InterPro" id="IPR035093">
    <property type="entry name" value="RelE/ParE_toxin_dom_sf"/>
</dbReference>
<dbReference type="Gene3D" id="3.30.2310.20">
    <property type="entry name" value="RelE-like"/>
    <property type="match status" value="1"/>
</dbReference>
<evidence type="ECO:0008006" key="4">
    <source>
        <dbReference type="Google" id="ProtNLM"/>
    </source>
</evidence>
<evidence type="ECO:0000313" key="3">
    <source>
        <dbReference type="Proteomes" id="UP000223060"/>
    </source>
</evidence>
<dbReference type="Pfam" id="PF05016">
    <property type="entry name" value="ParE_toxin"/>
    <property type="match status" value="1"/>
</dbReference>
<proteinExistence type="predicted"/>
<gene>
    <name evidence="2" type="ORF">UE46_02790</name>
</gene>
<dbReference type="RefSeq" id="WP_036059738.1">
    <property type="nucleotide sequence ID" value="NZ_CP011102.1"/>
</dbReference>
<protein>
    <recommendedName>
        <fullName evidence="4">Plasmid stabilization protein</fullName>
    </recommendedName>
</protein>
<accession>A0A1S7FRK2</accession>